<dbReference type="InterPro" id="IPR013187">
    <property type="entry name" value="F-box-assoc_dom_typ3"/>
</dbReference>
<dbReference type="InterPro" id="IPR036047">
    <property type="entry name" value="F-box-like_dom_sf"/>
</dbReference>
<dbReference type="AlphaFoldDB" id="V4LHP1"/>
<dbReference type="PANTHER" id="PTHR31111:SF130">
    <property type="entry name" value="F-BOX ASSOCIATED UBIQUITINATION EFFECTOR FAMILY PROTEIN"/>
    <property type="match status" value="1"/>
</dbReference>
<dbReference type="Pfam" id="PF08268">
    <property type="entry name" value="FBA_3"/>
    <property type="match status" value="1"/>
</dbReference>
<dbReference type="NCBIfam" id="TIGR01640">
    <property type="entry name" value="F_box_assoc_1"/>
    <property type="match status" value="1"/>
</dbReference>
<evidence type="ECO:0000259" key="2">
    <source>
        <dbReference type="Pfam" id="PF08268"/>
    </source>
</evidence>
<gene>
    <name evidence="3" type="ORF">EUTSA_v10015706mg</name>
</gene>
<feature type="region of interest" description="Disordered" evidence="1">
    <location>
        <begin position="1"/>
        <end position="24"/>
    </location>
</feature>
<accession>V4LHP1</accession>
<keyword evidence="4" id="KW-1185">Reference proteome</keyword>
<dbReference type="OrthoDB" id="1073734at2759"/>
<dbReference type="Gramene" id="ESQ43254">
    <property type="protein sequence ID" value="ESQ43254"/>
    <property type="gene ID" value="EUTSA_v10015706mg"/>
</dbReference>
<dbReference type="KEGG" id="eus:EUTSA_v10015706mg"/>
<organism evidence="3 4">
    <name type="scientific">Eutrema salsugineum</name>
    <name type="common">Saltwater cress</name>
    <name type="synonym">Sisymbrium salsugineum</name>
    <dbReference type="NCBI Taxonomy" id="72664"/>
    <lineage>
        <taxon>Eukaryota</taxon>
        <taxon>Viridiplantae</taxon>
        <taxon>Streptophyta</taxon>
        <taxon>Embryophyta</taxon>
        <taxon>Tracheophyta</taxon>
        <taxon>Spermatophyta</taxon>
        <taxon>Magnoliopsida</taxon>
        <taxon>eudicotyledons</taxon>
        <taxon>Gunneridae</taxon>
        <taxon>Pentapetalae</taxon>
        <taxon>rosids</taxon>
        <taxon>malvids</taxon>
        <taxon>Brassicales</taxon>
        <taxon>Brassicaceae</taxon>
        <taxon>Eutremeae</taxon>
        <taxon>Eutrema</taxon>
    </lineage>
</organism>
<name>V4LHP1_EUTSA</name>
<sequence>MKRKASRNEISVKRKASRKESRKENSDHLPIDIILEILSRSSAKSVATFGLASKFYASMLSRPDFTDLFLTRSLTRPRLLFAVKYHRRWCFFSSPQLQNLVDEKPSLVVEAEFLKDFRDIMCPEICRPVSSLVLLPRIRISKENRDHTEPVICNPSTGQYTTLPQLRRISHTRSLFGYDPIGKQYKVLAISKSEQHIVVIPTSGNVSWRKISLLNHYPKSEGICIDGVLYYGAETKGVNKIACFNVRHEKLGFLEAHSYAMNIFLRSNYKLINYKGKLGMINWSWYGPLCLKPKLKLCLWILEDAEGHEWSMRNYKLSPNIVVEGDVSVVGVTTATGEIILSMDYAFKPFFVFYFNPERNTLRKVGIQGFKESENPARVYTFVDYTEDLKFI</sequence>
<dbReference type="EMBL" id="KI517464">
    <property type="protein sequence ID" value="ESQ43254.1"/>
    <property type="molecule type" value="Genomic_DNA"/>
</dbReference>
<dbReference type="SUPFAM" id="SSF81383">
    <property type="entry name" value="F-box domain"/>
    <property type="match status" value="1"/>
</dbReference>
<proteinExistence type="predicted"/>
<evidence type="ECO:0000256" key="1">
    <source>
        <dbReference type="SAM" id="MobiDB-lite"/>
    </source>
</evidence>
<dbReference type="PANTHER" id="PTHR31111">
    <property type="entry name" value="BNAA05G37150D PROTEIN-RELATED"/>
    <property type="match status" value="1"/>
</dbReference>
<reference evidence="3 4" key="1">
    <citation type="journal article" date="2013" name="Front. Plant Sci.">
        <title>The Reference Genome of the Halophytic Plant Eutrema salsugineum.</title>
        <authorList>
            <person name="Yang R."/>
            <person name="Jarvis D.E."/>
            <person name="Chen H."/>
            <person name="Beilstein M.A."/>
            <person name="Grimwood J."/>
            <person name="Jenkins J."/>
            <person name="Shu S."/>
            <person name="Prochnik S."/>
            <person name="Xin M."/>
            <person name="Ma C."/>
            <person name="Schmutz J."/>
            <person name="Wing R.A."/>
            <person name="Mitchell-Olds T."/>
            <person name="Schumaker K.S."/>
            <person name="Wang X."/>
        </authorList>
    </citation>
    <scope>NUCLEOTIDE SEQUENCE [LARGE SCALE GENOMIC DNA]</scope>
</reference>
<dbReference type="Proteomes" id="UP000030689">
    <property type="component" value="Unassembled WGS sequence"/>
</dbReference>
<feature type="domain" description="F-box associated beta-propeller type 3" evidence="2">
    <location>
        <begin position="78"/>
        <end position="385"/>
    </location>
</feature>
<evidence type="ECO:0000313" key="4">
    <source>
        <dbReference type="Proteomes" id="UP000030689"/>
    </source>
</evidence>
<protein>
    <recommendedName>
        <fullName evidence="2">F-box associated beta-propeller type 3 domain-containing protein</fullName>
    </recommendedName>
</protein>
<dbReference type="InterPro" id="IPR017451">
    <property type="entry name" value="F-box-assoc_interact_dom"/>
</dbReference>
<evidence type="ECO:0000313" key="3">
    <source>
        <dbReference type="EMBL" id="ESQ43254.1"/>
    </source>
</evidence>